<proteinExistence type="predicted"/>
<gene>
    <name evidence="2" type="ORF">LTRI10_LOCUS8307</name>
</gene>
<keyword evidence="1" id="KW-0472">Membrane</keyword>
<keyword evidence="1" id="KW-0812">Transmembrane</keyword>
<evidence type="ECO:0000313" key="3">
    <source>
        <dbReference type="Proteomes" id="UP001497516"/>
    </source>
</evidence>
<sequence length="178" mass="20716">MAGESLFHLNFVLGLDANCFFNLPSFFMWYHPWEMIKNSLYFTFVILHNFFLHPFLLFFFQHGLKGKSPSNFFDEIILHLLTHARLFKARCGMWEGVVGYNRTFLIIIITGALSDNFCLLHTVFVAFVFLLLFFHSSRRLILSRLCIRFLKIIEALLNAQEDLICFTIGLGTKIHPGA</sequence>
<organism evidence="2 3">
    <name type="scientific">Linum trigynum</name>
    <dbReference type="NCBI Taxonomy" id="586398"/>
    <lineage>
        <taxon>Eukaryota</taxon>
        <taxon>Viridiplantae</taxon>
        <taxon>Streptophyta</taxon>
        <taxon>Embryophyta</taxon>
        <taxon>Tracheophyta</taxon>
        <taxon>Spermatophyta</taxon>
        <taxon>Magnoliopsida</taxon>
        <taxon>eudicotyledons</taxon>
        <taxon>Gunneridae</taxon>
        <taxon>Pentapetalae</taxon>
        <taxon>rosids</taxon>
        <taxon>fabids</taxon>
        <taxon>Malpighiales</taxon>
        <taxon>Linaceae</taxon>
        <taxon>Linum</taxon>
    </lineage>
</organism>
<keyword evidence="3" id="KW-1185">Reference proteome</keyword>
<dbReference type="Proteomes" id="UP001497516">
    <property type="component" value="Chromosome 10"/>
</dbReference>
<name>A0AAV2CX60_9ROSI</name>
<evidence type="ECO:0000256" key="1">
    <source>
        <dbReference type="SAM" id="Phobius"/>
    </source>
</evidence>
<protein>
    <submittedName>
        <fullName evidence="2">Uncharacterized protein</fullName>
    </submittedName>
</protein>
<keyword evidence="1" id="KW-1133">Transmembrane helix</keyword>
<dbReference type="AlphaFoldDB" id="A0AAV2CX60"/>
<evidence type="ECO:0000313" key="2">
    <source>
        <dbReference type="EMBL" id="CAL1360904.1"/>
    </source>
</evidence>
<feature type="transmembrane region" description="Helical" evidence="1">
    <location>
        <begin position="40"/>
        <end position="60"/>
    </location>
</feature>
<feature type="transmembrane region" description="Helical" evidence="1">
    <location>
        <begin position="104"/>
        <end position="134"/>
    </location>
</feature>
<feature type="transmembrane region" description="Helical" evidence="1">
    <location>
        <begin position="6"/>
        <end position="28"/>
    </location>
</feature>
<reference evidence="2 3" key="1">
    <citation type="submission" date="2024-04" db="EMBL/GenBank/DDBJ databases">
        <authorList>
            <person name="Fracassetti M."/>
        </authorList>
    </citation>
    <scope>NUCLEOTIDE SEQUENCE [LARGE SCALE GENOMIC DNA]</scope>
</reference>
<dbReference type="EMBL" id="OZ034814">
    <property type="protein sequence ID" value="CAL1360904.1"/>
    <property type="molecule type" value="Genomic_DNA"/>
</dbReference>
<accession>A0AAV2CX60</accession>